<sequence>MTKNKLILLTANGLLLPIIASSSACKTNSSKSKDTEIKNDKENNAPVDNSISTGSNNNNTNTNDTSTGTSTMLGSDSINSIRKLGFDELFDLKLIHFGVEKNKKDFTPQTIEKNYEEIVQLELKNKFRNNITAQLTAVTTEWNANLTGKLKITVLFADKNDTSFTFINSFELSGFKTTDGGVNDDGTFPENPNLNTISNFDKYAQANQLERFQIDNTEYMKGLKNQYQGQSIEQLRPELNYTAIAAQKFNEKAKLANINSYEDSVYKGYTLPKLNNDGSFNGLSIFSGSVPAKHSTIDFLGDRNVYQSIGLARLLPNEFYKQIGLETLAVGFNYTDTFIDEISKAQHSIDLLTKWKSENELERLKEYKDAAIDQKKTELTLLNYDEERELNIAYEADKAAIRKNFQEARAKINQEINKIQNYTFDDVIAIFNKEIKEYQIELKLNRKFRGANGTMWIMDYEIPTGAKKYPTKWYFGTNSHVAKLMSSSTFNGFDVTVLSPETGIKSVLKLTGLDERFTNYSFSGSDVQKGVTKIYDAVDYLTTSPSKYLSDTDKAKYKDVEEMIDFAIIEIDFEKITSNNQNIQSSVTSNNVMLNSNILANAEDLAKAITNNYYAREDKNKTKFLPKSYLHNYEQIDYPFRKKGSKDKNTDELFALGYPMAREDFFLRRYYDDDQIKWKETYQSLWTNSDYRFYNASNVSEGGKANISEERYKRGNFLSYQIGYRSFIDKPGINDGFIVSPIRGKEIYKTYDETKTKLKSYFNSGLQYMLRHFVPVGGSSGSSVRNQNNELVGVHSTIIQSAKTDFVAAFRSEGYDYKGAYGEYNLPQYDLIYGGGKEQKTSYLDSLINKYGENGIHTWLFKNGASKSNIPSQFLFNNTENELNK</sequence>
<feature type="domain" description="DUF31" evidence="3">
    <location>
        <begin position="319"/>
        <end position="796"/>
    </location>
</feature>
<evidence type="ECO:0000313" key="5">
    <source>
        <dbReference type="Proteomes" id="UP000500686"/>
    </source>
</evidence>
<gene>
    <name evidence="4" type="ORF">HLA87_02650</name>
</gene>
<dbReference type="PROSITE" id="PS51257">
    <property type="entry name" value="PROKAR_LIPOPROTEIN"/>
    <property type="match status" value="1"/>
</dbReference>
<feature type="compositionally biased region" description="Basic and acidic residues" evidence="1">
    <location>
        <begin position="31"/>
        <end position="43"/>
    </location>
</feature>
<proteinExistence type="predicted"/>
<dbReference type="Proteomes" id="UP000500686">
    <property type="component" value="Chromosome"/>
</dbReference>
<name>A0A6M4J9Q0_9MOLU</name>
<dbReference type="KEGG" id="mmir:HLA87_02650"/>
<reference evidence="4 5" key="1">
    <citation type="submission" date="2020-05" db="EMBL/GenBank/DDBJ databases">
        <title>Novel Mycoplasma species detected in Mirounga angustirostris (northern elephant seal) from the USA.</title>
        <authorList>
            <person name="Volokhov D.V."/>
        </authorList>
    </citation>
    <scope>NUCLEOTIDE SEQUENCE [LARGE SCALE GENOMIC DNA]</scope>
    <source>
        <strain evidence="4 5">Mirounga ES2806-GEN</strain>
    </source>
</reference>
<dbReference type="Gene3D" id="3.10.450.270">
    <property type="match status" value="1"/>
</dbReference>
<evidence type="ECO:0000259" key="3">
    <source>
        <dbReference type="Pfam" id="PF01732"/>
    </source>
</evidence>
<accession>A0A6M4J9Q0</accession>
<dbReference type="Pfam" id="PF01732">
    <property type="entry name" value="Mycop_pep_DUF31"/>
    <property type="match status" value="1"/>
</dbReference>
<evidence type="ECO:0000256" key="2">
    <source>
        <dbReference type="SAM" id="SignalP"/>
    </source>
</evidence>
<feature type="region of interest" description="Disordered" evidence="1">
    <location>
        <begin position="26"/>
        <end position="72"/>
    </location>
</feature>
<dbReference type="RefSeq" id="WP_171111667.1">
    <property type="nucleotide sequence ID" value="NZ_CP053096.1"/>
</dbReference>
<protein>
    <recommendedName>
        <fullName evidence="3">DUF31 domain-containing protein</fullName>
    </recommendedName>
</protein>
<dbReference type="InterPro" id="IPR022382">
    <property type="entry name" value="Mycoplasma_peptidase_DUF31"/>
</dbReference>
<dbReference type="EMBL" id="CP053096">
    <property type="protein sequence ID" value="QJR43673.1"/>
    <property type="molecule type" value="Genomic_DNA"/>
</dbReference>
<dbReference type="NCBIfam" id="NF045842">
    <property type="entry name" value="MIP_near_MIB"/>
    <property type="match status" value="1"/>
</dbReference>
<feature type="chain" id="PRO_5027058354" description="DUF31 domain-containing protein" evidence="2">
    <location>
        <begin position="25"/>
        <end position="885"/>
    </location>
</feature>
<evidence type="ECO:0000313" key="4">
    <source>
        <dbReference type="EMBL" id="QJR43673.1"/>
    </source>
</evidence>
<keyword evidence="2" id="KW-0732">Signal</keyword>
<keyword evidence="5" id="KW-1185">Reference proteome</keyword>
<organism evidence="4 5">
    <name type="scientific">Mycoplasma miroungigenitalium</name>
    <dbReference type="NCBI Taxonomy" id="754515"/>
    <lineage>
        <taxon>Bacteria</taxon>
        <taxon>Bacillati</taxon>
        <taxon>Mycoplasmatota</taxon>
        <taxon>Mollicutes</taxon>
        <taxon>Mycoplasmataceae</taxon>
        <taxon>Mycoplasma</taxon>
    </lineage>
</organism>
<feature type="signal peptide" evidence="2">
    <location>
        <begin position="1"/>
        <end position="24"/>
    </location>
</feature>
<dbReference type="NCBIfam" id="NF045841">
    <property type="entry name" value="Ig_SerProt_MIP"/>
    <property type="match status" value="1"/>
</dbReference>
<dbReference type="AlphaFoldDB" id="A0A6M4J9Q0"/>
<feature type="compositionally biased region" description="Low complexity" evidence="1">
    <location>
        <begin position="48"/>
        <end position="71"/>
    </location>
</feature>
<evidence type="ECO:0000256" key="1">
    <source>
        <dbReference type="SAM" id="MobiDB-lite"/>
    </source>
</evidence>